<comment type="function">
    <text evidence="2 3">Regulatory subunit of casein kinase II/CK2. As part of the kinase complex regulates the basal catalytic activity of the alpha subunit a constitutively active serine/threonine-protein kinase that phosphorylates a large number of substrates containing acidic residues C-terminal to the phosphorylated serine or threonine.</text>
</comment>
<evidence type="ECO:0000313" key="6">
    <source>
        <dbReference type="Proteomes" id="UP000603453"/>
    </source>
</evidence>
<comment type="subunit">
    <text evidence="3">Tetramer of two alpha and two beta subunits.</text>
</comment>
<dbReference type="InterPro" id="IPR035991">
    <property type="entry name" value="Casein_kinase_II_beta-like"/>
</dbReference>
<keyword evidence="6" id="KW-1185">Reference proteome</keyword>
<organism evidence="5 6">
    <name type="scientific">Mucor saturninus</name>
    <dbReference type="NCBI Taxonomy" id="64648"/>
    <lineage>
        <taxon>Eukaryota</taxon>
        <taxon>Fungi</taxon>
        <taxon>Fungi incertae sedis</taxon>
        <taxon>Mucoromycota</taxon>
        <taxon>Mucoromycotina</taxon>
        <taxon>Mucoromycetes</taxon>
        <taxon>Mucorales</taxon>
        <taxon>Mucorineae</taxon>
        <taxon>Mucoraceae</taxon>
        <taxon>Mucor</taxon>
    </lineage>
</organism>
<name>A0A8H7R2H7_9FUNG</name>
<dbReference type="PANTHER" id="PTHR11740">
    <property type="entry name" value="CASEIN KINASE II SUBUNIT BETA"/>
    <property type="match status" value="1"/>
</dbReference>
<dbReference type="Proteomes" id="UP000603453">
    <property type="component" value="Unassembled WGS sequence"/>
</dbReference>
<feature type="region of interest" description="Disordered" evidence="4">
    <location>
        <begin position="1"/>
        <end position="22"/>
    </location>
</feature>
<evidence type="ECO:0000313" key="5">
    <source>
        <dbReference type="EMBL" id="KAG2203043.1"/>
    </source>
</evidence>
<dbReference type="GO" id="GO:0005956">
    <property type="term" value="C:protein kinase CK2 complex"/>
    <property type="evidence" value="ECO:0007669"/>
    <property type="project" value="UniProtKB-UniRule"/>
</dbReference>
<dbReference type="Gene3D" id="2.20.25.20">
    <property type="match status" value="1"/>
</dbReference>
<dbReference type="InterPro" id="IPR016149">
    <property type="entry name" value="Casein_kin_II_reg-sub_N"/>
</dbReference>
<dbReference type="GO" id="GO:0005737">
    <property type="term" value="C:cytoplasm"/>
    <property type="evidence" value="ECO:0007669"/>
    <property type="project" value="TreeGrafter"/>
</dbReference>
<evidence type="ECO:0000256" key="3">
    <source>
        <dbReference type="RuleBase" id="RU361268"/>
    </source>
</evidence>
<dbReference type="SUPFAM" id="SSF57798">
    <property type="entry name" value="Casein kinase II beta subunit"/>
    <property type="match status" value="1"/>
</dbReference>
<dbReference type="EMBL" id="JAEPRD010000055">
    <property type="protein sequence ID" value="KAG2203043.1"/>
    <property type="molecule type" value="Genomic_DNA"/>
</dbReference>
<evidence type="ECO:0000256" key="4">
    <source>
        <dbReference type="SAM" id="MobiDB-lite"/>
    </source>
</evidence>
<dbReference type="SMART" id="SM01085">
    <property type="entry name" value="CK_II_beta"/>
    <property type="match status" value="1"/>
</dbReference>
<proteinExistence type="inferred from homology"/>
<dbReference type="GO" id="GO:0034456">
    <property type="term" value="C:UTP-C complex"/>
    <property type="evidence" value="ECO:0007669"/>
    <property type="project" value="TreeGrafter"/>
</dbReference>
<protein>
    <recommendedName>
        <fullName evidence="3">Casein kinase II subunit beta</fullName>
        <shortName evidence="3">CK II beta</shortName>
    </recommendedName>
</protein>
<comment type="caution">
    <text evidence="5">The sequence shown here is derived from an EMBL/GenBank/DDBJ whole genome shotgun (WGS) entry which is preliminary data.</text>
</comment>
<dbReference type="PRINTS" id="PR00472">
    <property type="entry name" value="CASNKINASEII"/>
</dbReference>
<dbReference type="FunFam" id="2.20.25.20:FF:000001">
    <property type="entry name" value="Casein kinase II subunit beta"/>
    <property type="match status" value="1"/>
</dbReference>
<dbReference type="GO" id="GO:0006359">
    <property type="term" value="P:regulation of transcription by RNA polymerase III"/>
    <property type="evidence" value="ECO:0007669"/>
    <property type="project" value="TreeGrafter"/>
</dbReference>
<dbReference type="Gene3D" id="1.10.1820.10">
    <property type="entry name" value="protein kinase ck2 holoenzyme, chain C, domain 1"/>
    <property type="match status" value="1"/>
</dbReference>
<evidence type="ECO:0000256" key="1">
    <source>
        <dbReference type="ARBA" id="ARBA00006941"/>
    </source>
</evidence>
<accession>A0A8H7R2H7</accession>
<dbReference type="GO" id="GO:0019887">
    <property type="term" value="F:protein kinase regulator activity"/>
    <property type="evidence" value="ECO:0007669"/>
    <property type="project" value="InterPro"/>
</dbReference>
<comment type="similarity">
    <text evidence="1 3">Belongs to the casein kinase 2 subunit beta family.</text>
</comment>
<dbReference type="FunFam" id="1.10.1820.10:FF:000005">
    <property type="entry name" value="Casein kinase II subunit beta"/>
    <property type="match status" value="1"/>
</dbReference>
<dbReference type="AlphaFoldDB" id="A0A8H7R2H7"/>
<dbReference type="InterPro" id="IPR000704">
    <property type="entry name" value="Casein_kinase_II_reg-sub"/>
</dbReference>
<reference evidence="5" key="1">
    <citation type="submission" date="2020-12" db="EMBL/GenBank/DDBJ databases">
        <title>Metabolic potential, ecology and presence of endohyphal bacteria is reflected in genomic diversity of Mucoromycotina.</title>
        <authorList>
            <person name="Muszewska A."/>
            <person name="Okrasinska A."/>
            <person name="Steczkiewicz K."/>
            <person name="Drgas O."/>
            <person name="Orlowska M."/>
            <person name="Perlinska-Lenart U."/>
            <person name="Aleksandrzak-Piekarczyk T."/>
            <person name="Szatraj K."/>
            <person name="Zielenkiewicz U."/>
            <person name="Pilsyk S."/>
            <person name="Malc E."/>
            <person name="Mieczkowski P."/>
            <person name="Kruszewska J.S."/>
            <person name="Biernat P."/>
            <person name="Pawlowska J."/>
        </authorList>
    </citation>
    <scope>NUCLEOTIDE SEQUENCE</scope>
    <source>
        <strain evidence="5">WA0000017839</strain>
    </source>
</reference>
<gene>
    <name evidence="5" type="ORF">INT47_013259</name>
</gene>
<evidence type="ECO:0000256" key="2">
    <source>
        <dbReference type="ARBA" id="ARBA00045899"/>
    </source>
</evidence>
<dbReference type="Pfam" id="PF01214">
    <property type="entry name" value="CK_II_beta"/>
    <property type="match status" value="1"/>
</dbReference>
<sequence length="249" mass="28924">MEQYSDPQDGQLSSMETDQASTGPTSWINWFCSSREHKYYTEVDESFIEDPFNLIGLNAHIQLYKETLEIILDLEPVDEMYNRVPDLSLLEPSAELLYGLIHQRYILTKQGMFQMYEKYESGHFGKCPRFYCNDCHLLPCGQHDLPKTSQVRLFCPNCMDIYIPPNPKHQAIDGSHFGTTFAHLFLQTFPDVVKKVEPAIYTARLFGFRIHSSSLPGPRMQWLRMVQENKAELIDGEEEEDEDMSMVTF</sequence>
<dbReference type="OrthoDB" id="2275560at2759"/>
<dbReference type="PANTHER" id="PTHR11740:SF0">
    <property type="entry name" value="CASEIN KINASE II SUBUNIT BETA"/>
    <property type="match status" value="1"/>
</dbReference>